<reference evidence="1" key="1">
    <citation type="submission" date="2019-08" db="EMBL/GenBank/DDBJ databases">
        <title>The improved chromosome-level genome for the pearl oyster Pinctada fucata martensii using PacBio sequencing and Hi-C.</title>
        <authorList>
            <person name="Zheng Z."/>
        </authorList>
    </citation>
    <scope>NUCLEOTIDE SEQUENCE</scope>
    <source>
        <strain evidence="1">ZZ-2019</strain>
        <tissue evidence="1">Adductor muscle</tissue>
    </source>
</reference>
<name>A0AA88YRT4_PINIB</name>
<dbReference type="EMBL" id="VSWD01000005">
    <property type="protein sequence ID" value="KAK3103296.1"/>
    <property type="molecule type" value="Genomic_DNA"/>
</dbReference>
<gene>
    <name evidence="1" type="ORF">FSP39_018294</name>
</gene>
<evidence type="ECO:0000313" key="1">
    <source>
        <dbReference type="EMBL" id="KAK3103296.1"/>
    </source>
</evidence>
<organism evidence="1 2">
    <name type="scientific">Pinctada imbricata</name>
    <name type="common">Atlantic pearl-oyster</name>
    <name type="synonym">Pinctada martensii</name>
    <dbReference type="NCBI Taxonomy" id="66713"/>
    <lineage>
        <taxon>Eukaryota</taxon>
        <taxon>Metazoa</taxon>
        <taxon>Spiralia</taxon>
        <taxon>Lophotrochozoa</taxon>
        <taxon>Mollusca</taxon>
        <taxon>Bivalvia</taxon>
        <taxon>Autobranchia</taxon>
        <taxon>Pteriomorphia</taxon>
        <taxon>Pterioida</taxon>
        <taxon>Pterioidea</taxon>
        <taxon>Pteriidae</taxon>
        <taxon>Pinctada</taxon>
    </lineage>
</organism>
<keyword evidence="2" id="KW-1185">Reference proteome</keyword>
<dbReference type="Proteomes" id="UP001186944">
    <property type="component" value="Unassembled WGS sequence"/>
</dbReference>
<accession>A0AA88YRT4</accession>
<sequence length="135" mass="15701">MEGDIVTPSFVCTLAYPLSSQNNKELQDARLLALIKGINSQSPSNDMDVKNDKRGQGWAIAYGKRGSQKWSMAYGKRNSIFDKERYSQSPRFYPTKRTFSTDQTYYTWGQKPIKRQQGWHIAYGKRSIFLPEREY</sequence>
<dbReference type="AlphaFoldDB" id="A0AA88YRT4"/>
<protein>
    <submittedName>
        <fullName evidence="1">Uncharacterized protein</fullName>
    </submittedName>
</protein>
<proteinExistence type="predicted"/>
<evidence type="ECO:0000313" key="2">
    <source>
        <dbReference type="Proteomes" id="UP001186944"/>
    </source>
</evidence>
<comment type="caution">
    <text evidence="1">The sequence shown here is derived from an EMBL/GenBank/DDBJ whole genome shotgun (WGS) entry which is preliminary data.</text>
</comment>